<keyword evidence="1" id="KW-0479">Metal-binding</keyword>
<dbReference type="GO" id="GO:0000333">
    <property type="term" value="C:telomerase catalytic core complex"/>
    <property type="evidence" value="ECO:0007669"/>
    <property type="project" value="TreeGrafter"/>
</dbReference>
<evidence type="ECO:0000313" key="2">
    <source>
        <dbReference type="EMBL" id="KAK3383006.1"/>
    </source>
</evidence>
<accession>A0AAE0NK62</accession>
<dbReference type="Proteomes" id="UP001287356">
    <property type="component" value="Unassembled WGS sequence"/>
</dbReference>
<name>A0AAE0NK62_9PEZI</name>
<sequence length="175" mass="18585">MFFDTSHNTRHAVLANVYTAFVETATKMWAYARCLGSASAVPARSAAGAGAGANGSSSRRPAAAAAMPGTPLLIDTIRRLINVAFLLLASRSRKLRNPGYSFAVDKAQLAWLATVACRQVLVKKQTGYGKVIAWLEQQTRKLSGHKDVDCVALVRVVKAAAASSAAGVPAKPWWT</sequence>
<protein>
    <recommendedName>
        <fullName evidence="1">Telomerase reverse transcriptase</fullName>
        <ecNumber evidence="1">2.7.7.49</ecNumber>
    </recommendedName>
    <alternativeName>
        <fullName evidence="1">Telomerase catalytic subunit</fullName>
    </alternativeName>
</protein>
<keyword evidence="1" id="KW-0695">RNA-directed DNA polymerase</keyword>
<dbReference type="Gene3D" id="1.10.357.90">
    <property type="match status" value="2"/>
</dbReference>
<dbReference type="PANTHER" id="PTHR12066:SF0">
    <property type="entry name" value="TELOMERASE REVERSE TRANSCRIPTASE"/>
    <property type="match status" value="1"/>
</dbReference>
<dbReference type="PANTHER" id="PTHR12066">
    <property type="entry name" value="TELOMERASE REVERSE TRANSCRIPTASE"/>
    <property type="match status" value="1"/>
</dbReference>
<dbReference type="AlphaFoldDB" id="A0AAE0NK62"/>
<dbReference type="GO" id="GO:0070034">
    <property type="term" value="F:telomerase RNA binding"/>
    <property type="evidence" value="ECO:0007669"/>
    <property type="project" value="TreeGrafter"/>
</dbReference>
<dbReference type="GO" id="GO:0007004">
    <property type="term" value="P:telomere maintenance via telomerase"/>
    <property type="evidence" value="ECO:0007669"/>
    <property type="project" value="TreeGrafter"/>
</dbReference>
<organism evidence="2 3">
    <name type="scientific">Lasiosphaeria ovina</name>
    <dbReference type="NCBI Taxonomy" id="92902"/>
    <lineage>
        <taxon>Eukaryota</taxon>
        <taxon>Fungi</taxon>
        <taxon>Dikarya</taxon>
        <taxon>Ascomycota</taxon>
        <taxon>Pezizomycotina</taxon>
        <taxon>Sordariomycetes</taxon>
        <taxon>Sordariomycetidae</taxon>
        <taxon>Sordariales</taxon>
        <taxon>Lasiosphaeriaceae</taxon>
        <taxon>Lasiosphaeria</taxon>
    </lineage>
</organism>
<dbReference type="InterPro" id="IPR003545">
    <property type="entry name" value="Telomerase_RT"/>
</dbReference>
<keyword evidence="1" id="KW-0779">Telomere</keyword>
<dbReference type="GO" id="GO:0046872">
    <property type="term" value="F:metal ion binding"/>
    <property type="evidence" value="ECO:0007669"/>
    <property type="project" value="UniProtKB-KW"/>
</dbReference>
<reference evidence="2" key="2">
    <citation type="submission" date="2023-06" db="EMBL/GenBank/DDBJ databases">
        <authorList>
            <consortium name="Lawrence Berkeley National Laboratory"/>
            <person name="Haridas S."/>
            <person name="Hensen N."/>
            <person name="Bonometti L."/>
            <person name="Westerberg I."/>
            <person name="Brannstrom I.O."/>
            <person name="Guillou S."/>
            <person name="Cros-Aarteil S."/>
            <person name="Calhoun S."/>
            <person name="Kuo A."/>
            <person name="Mondo S."/>
            <person name="Pangilinan J."/>
            <person name="Riley R."/>
            <person name="Labutti K."/>
            <person name="Andreopoulos B."/>
            <person name="Lipzen A."/>
            <person name="Chen C."/>
            <person name="Yanf M."/>
            <person name="Daum C."/>
            <person name="Ng V."/>
            <person name="Clum A."/>
            <person name="Steindorff A."/>
            <person name="Ohm R."/>
            <person name="Martin F."/>
            <person name="Silar P."/>
            <person name="Natvig D."/>
            <person name="Lalanne C."/>
            <person name="Gautier V."/>
            <person name="Ament-Velasquez S.L."/>
            <person name="Kruys A."/>
            <person name="Hutchinson M.I."/>
            <person name="Powell A.J."/>
            <person name="Barry K."/>
            <person name="Miller A.N."/>
            <person name="Grigoriev I.V."/>
            <person name="Debuchy R."/>
            <person name="Gladieux P."/>
            <person name="Thoren M.H."/>
            <person name="Johannesson H."/>
        </authorList>
    </citation>
    <scope>NUCLEOTIDE SEQUENCE</scope>
    <source>
        <strain evidence="2">CBS 958.72</strain>
    </source>
</reference>
<dbReference type="EC" id="2.7.7.49" evidence="1"/>
<comment type="similarity">
    <text evidence="1">Belongs to the reverse transcriptase family. Telomerase subfamily.</text>
</comment>
<dbReference type="EMBL" id="JAULSN010000001">
    <property type="protein sequence ID" value="KAK3383006.1"/>
    <property type="molecule type" value="Genomic_DNA"/>
</dbReference>
<keyword evidence="1" id="KW-0460">Magnesium</keyword>
<keyword evidence="1" id="KW-0808">Transferase</keyword>
<comment type="caution">
    <text evidence="2">The sequence shown here is derived from an EMBL/GenBank/DDBJ whole genome shotgun (WGS) entry which is preliminary data.</text>
</comment>
<keyword evidence="1" id="KW-0548">Nucleotidyltransferase</keyword>
<reference evidence="2" key="1">
    <citation type="journal article" date="2023" name="Mol. Phylogenet. Evol.">
        <title>Genome-scale phylogeny and comparative genomics of the fungal order Sordariales.</title>
        <authorList>
            <person name="Hensen N."/>
            <person name="Bonometti L."/>
            <person name="Westerberg I."/>
            <person name="Brannstrom I.O."/>
            <person name="Guillou S."/>
            <person name="Cros-Aarteil S."/>
            <person name="Calhoun S."/>
            <person name="Haridas S."/>
            <person name="Kuo A."/>
            <person name="Mondo S."/>
            <person name="Pangilinan J."/>
            <person name="Riley R."/>
            <person name="LaButti K."/>
            <person name="Andreopoulos B."/>
            <person name="Lipzen A."/>
            <person name="Chen C."/>
            <person name="Yan M."/>
            <person name="Daum C."/>
            <person name="Ng V."/>
            <person name="Clum A."/>
            <person name="Steindorff A."/>
            <person name="Ohm R.A."/>
            <person name="Martin F."/>
            <person name="Silar P."/>
            <person name="Natvig D.O."/>
            <person name="Lalanne C."/>
            <person name="Gautier V."/>
            <person name="Ament-Velasquez S.L."/>
            <person name="Kruys A."/>
            <person name="Hutchinson M.I."/>
            <person name="Powell A.J."/>
            <person name="Barry K."/>
            <person name="Miller A.N."/>
            <person name="Grigoriev I.V."/>
            <person name="Debuchy R."/>
            <person name="Gladieux P."/>
            <person name="Hiltunen Thoren M."/>
            <person name="Johannesson H."/>
        </authorList>
    </citation>
    <scope>NUCLEOTIDE SEQUENCE</scope>
    <source>
        <strain evidence="2">CBS 958.72</strain>
    </source>
</reference>
<evidence type="ECO:0000313" key="3">
    <source>
        <dbReference type="Proteomes" id="UP001287356"/>
    </source>
</evidence>
<comment type="catalytic activity">
    <reaction evidence="1">
        <text>DNA(n) + a 2'-deoxyribonucleoside 5'-triphosphate = DNA(n+1) + diphosphate</text>
        <dbReference type="Rhea" id="RHEA:22508"/>
        <dbReference type="Rhea" id="RHEA-COMP:17339"/>
        <dbReference type="Rhea" id="RHEA-COMP:17340"/>
        <dbReference type="ChEBI" id="CHEBI:33019"/>
        <dbReference type="ChEBI" id="CHEBI:61560"/>
        <dbReference type="ChEBI" id="CHEBI:173112"/>
        <dbReference type="EC" id="2.7.7.49"/>
    </reaction>
</comment>
<keyword evidence="1" id="KW-0539">Nucleus</keyword>
<comment type="function">
    <text evidence="1">Telomerase is a ribonucleoprotein enzyme essential for the replication of chromosome termini in most eukaryotes. It elongates telomeres. It is a reverse transcriptase that adds simple sequence repeats to chromosome ends by copying a template sequence within the RNA component of the enzyme.</text>
</comment>
<dbReference type="GO" id="GO:0000781">
    <property type="term" value="C:chromosome, telomeric region"/>
    <property type="evidence" value="ECO:0007669"/>
    <property type="project" value="UniProtKB-SubCell"/>
</dbReference>
<comment type="subcellular location">
    <subcellularLocation>
        <location evidence="1">Nucleus</location>
    </subcellularLocation>
    <subcellularLocation>
        <location evidence="1">Chromosome</location>
        <location evidence="1">Telomere</location>
    </subcellularLocation>
</comment>
<keyword evidence="3" id="KW-1185">Reference proteome</keyword>
<gene>
    <name evidence="2" type="ORF">B0T24DRAFT_30167</name>
</gene>
<keyword evidence="1" id="KW-0158">Chromosome</keyword>
<evidence type="ECO:0000256" key="1">
    <source>
        <dbReference type="RuleBase" id="RU365061"/>
    </source>
</evidence>
<dbReference type="GO" id="GO:0042162">
    <property type="term" value="F:telomeric DNA binding"/>
    <property type="evidence" value="ECO:0007669"/>
    <property type="project" value="TreeGrafter"/>
</dbReference>
<dbReference type="GO" id="GO:0003720">
    <property type="term" value="F:telomerase activity"/>
    <property type="evidence" value="ECO:0007669"/>
    <property type="project" value="InterPro"/>
</dbReference>
<proteinExistence type="inferred from homology"/>